<dbReference type="OrthoDB" id="9802228at2"/>
<organism evidence="12 13">
    <name type="scientific">Streptococcus cristatus</name>
    <dbReference type="NCBI Taxonomy" id="45634"/>
    <lineage>
        <taxon>Bacteria</taxon>
        <taxon>Bacillati</taxon>
        <taxon>Bacillota</taxon>
        <taxon>Bacilli</taxon>
        <taxon>Lactobacillales</taxon>
        <taxon>Streptococcaceae</taxon>
        <taxon>Streptococcus</taxon>
    </lineage>
</organism>
<evidence type="ECO:0000256" key="7">
    <source>
        <dbReference type="ARBA" id="ARBA00023204"/>
    </source>
</evidence>
<accession>A0A512ADJ5</accession>
<dbReference type="PANTHER" id="PTHR10815:SF5">
    <property type="entry name" value="METHYLATED-DNA--PROTEIN-CYSTEINE METHYLTRANSFERASE"/>
    <property type="match status" value="1"/>
</dbReference>
<comment type="miscellaneous">
    <text evidence="9">This enzyme catalyzes only one turnover and therefore is not strictly catalytic. According to one definition, an enzyme is a biocatalyst that acts repeatedly and over many reaction cycles.</text>
</comment>
<dbReference type="GO" id="GO:0005737">
    <property type="term" value="C:cytoplasm"/>
    <property type="evidence" value="ECO:0007669"/>
    <property type="project" value="UniProtKB-SubCell"/>
</dbReference>
<keyword evidence="6 9" id="KW-0227">DNA damage</keyword>
<evidence type="ECO:0000259" key="11">
    <source>
        <dbReference type="Pfam" id="PF02870"/>
    </source>
</evidence>
<dbReference type="InterPro" id="IPR023546">
    <property type="entry name" value="MGMT"/>
</dbReference>
<comment type="function">
    <text evidence="9">Involved in the cellular defense against the biological effects of O6-methylguanine (O6-MeG) and O4-methylthymine (O4-MeT) in DNA. Repairs the methylated nucleobase in DNA by stoichiometrically transferring the methyl group to a cysteine residue in the enzyme. This is a suicide reaction: the enzyme is irreversibly inactivated.</text>
</comment>
<comment type="caution">
    <text evidence="12">The sequence shown here is derived from an EMBL/GenBank/DDBJ whole genome shotgun (WGS) entry which is preliminary data.</text>
</comment>
<evidence type="ECO:0000256" key="5">
    <source>
        <dbReference type="ARBA" id="ARBA00022679"/>
    </source>
</evidence>
<sequence length="168" mass="18418">MTYYKKIYKSPLGDLSLVADESGLVGTWFLGQKYFERGLTEVPILGNHPFLDLASDFLDAYFSSQQPDPAALPLSAQGTDFQQRVWAYLQTIPYGQTVTYGRLAQELKVNSAQAVGGAVGRNPLSILVPCHRVLGSQGQLTGYAGGLDKKIWLLEHEGVQLDRSAKVL</sequence>
<gene>
    <name evidence="12" type="primary">ogt</name>
    <name evidence="12" type="ORF">SOL01_16440</name>
</gene>
<name>A0A512ADJ5_STRCR</name>
<evidence type="ECO:0000256" key="2">
    <source>
        <dbReference type="ARBA" id="ARBA00008711"/>
    </source>
</evidence>
<dbReference type="AlphaFoldDB" id="A0A512ADJ5"/>
<dbReference type="GO" id="GO:0003908">
    <property type="term" value="F:methylated-DNA-[protein]-cysteine S-methyltransferase activity"/>
    <property type="evidence" value="ECO:0007669"/>
    <property type="project" value="UniProtKB-UniRule"/>
</dbReference>
<feature type="domain" description="Methylated-DNA-[protein]-cysteine S-methyltransferase DNA binding" evidence="10">
    <location>
        <begin position="80"/>
        <end position="159"/>
    </location>
</feature>
<evidence type="ECO:0000256" key="3">
    <source>
        <dbReference type="ARBA" id="ARBA00022490"/>
    </source>
</evidence>
<evidence type="ECO:0000259" key="10">
    <source>
        <dbReference type="Pfam" id="PF01035"/>
    </source>
</evidence>
<dbReference type="Pfam" id="PF01035">
    <property type="entry name" value="DNA_binding_1"/>
    <property type="match status" value="1"/>
</dbReference>
<dbReference type="HAMAP" id="MF_00772">
    <property type="entry name" value="OGT"/>
    <property type="match status" value="1"/>
</dbReference>
<dbReference type="InterPro" id="IPR008332">
    <property type="entry name" value="MethylG_MeTrfase_N"/>
</dbReference>
<evidence type="ECO:0000256" key="6">
    <source>
        <dbReference type="ARBA" id="ARBA00022763"/>
    </source>
</evidence>
<comment type="catalytic activity">
    <reaction evidence="1 9">
        <text>a 4-O-methyl-thymidine in DNA + L-cysteinyl-[protein] = a thymidine in DNA + S-methyl-L-cysteinyl-[protein]</text>
        <dbReference type="Rhea" id="RHEA:53428"/>
        <dbReference type="Rhea" id="RHEA-COMP:10131"/>
        <dbReference type="Rhea" id="RHEA-COMP:10132"/>
        <dbReference type="Rhea" id="RHEA-COMP:13555"/>
        <dbReference type="Rhea" id="RHEA-COMP:13556"/>
        <dbReference type="ChEBI" id="CHEBI:29950"/>
        <dbReference type="ChEBI" id="CHEBI:82612"/>
        <dbReference type="ChEBI" id="CHEBI:137386"/>
        <dbReference type="ChEBI" id="CHEBI:137387"/>
        <dbReference type="EC" id="2.1.1.63"/>
    </reaction>
</comment>
<dbReference type="InterPro" id="IPR036631">
    <property type="entry name" value="MGMT_N_sf"/>
</dbReference>
<dbReference type="EC" id="2.1.1.63" evidence="9"/>
<comment type="similarity">
    <text evidence="2 9">Belongs to the MGMT family.</text>
</comment>
<keyword evidence="3 9" id="KW-0963">Cytoplasm</keyword>
<comment type="catalytic activity">
    <reaction evidence="8 9">
        <text>a 6-O-methyl-2'-deoxyguanosine in DNA + L-cysteinyl-[protein] = S-methyl-L-cysteinyl-[protein] + a 2'-deoxyguanosine in DNA</text>
        <dbReference type="Rhea" id="RHEA:24000"/>
        <dbReference type="Rhea" id="RHEA-COMP:10131"/>
        <dbReference type="Rhea" id="RHEA-COMP:10132"/>
        <dbReference type="Rhea" id="RHEA-COMP:11367"/>
        <dbReference type="Rhea" id="RHEA-COMP:11368"/>
        <dbReference type="ChEBI" id="CHEBI:29950"/>
        <dbReference type="ChEBI" id="CHEBI:82612"/>
        <dbReference type="ChEBI" id="CHEBI:85445"/>
        <dbReference type="ChEBI" id="CHEBI:85448"/>
        <dbReference type="EC" id="2.1.1.63"/>
    </reaction>
</comment>
<dbReference type="CDD" id="cd06445">
    <property type="entry name" value="ATase"/>
    <property type="match status" value="1"/>
</dbReference>
<evidence type="ECO:0000256" key="1">
    <source>
        <dbReference type="ARBA" id="ARBA00001286"/>
    </source>
</evidence>
<dbReference type="PROSITE" id="PS00374">
    <property type="entry name" value="MGMT"/>
    <property type="match status" value="1"/>
</dbReference>
<dbReference type="GO" id="GO:0006307">
    <property type="term" value="P:DNA alkylation repair"/>
    <property type="evidence" value="ECO:0007669"/>
    <property type="project" value="UniProtKB-UniRule"/>
</dbReference>
<dbReference type="PANTHER" id="PTHR10815">
    <property type="entry name" value="METHYLATED-DNA--PROTEIN-CYSTEINE METHYLTRANSFERASE"/>
    <property type="match status" value="1"/>
</dbReference>
<evidence type="ECO:0000313" key="12">
    <source>
        <dbReference type="EMBL" id="GEN97770.1"/>
    </source>
</evidence>
<proteinExistence type="inferred from homology"/>
<comment type="subcellular location">
    <subcellularLocation>
        <location evidence="9">Cytoplasm</location>
    </subcellularLocation>
</comment>
<dbReference type="FunFam" id="1.10.10.10:FF:000214">
    <property type="entry name" value="Methylated-DNA--protein-cysteine methyltransferase"/>
    <property type="match status" value="1"/>
</dbReference>
<evidence type="ECO:0000256" key="8">
    <source>
        <dbReference type="ARBA" id="ARBA00049348"/>
    </source>
</evidence>
<dbReference type="Gene3D" id="1.10.10.10">
    <property type="entry name" value="Winged helix-like DNA-binding domain superfamily/Winged helix DNA-binding domain"/>
    <property type="match status" value="1"/>
</dbReference>
<dbReference type="InterPro" id="IPR001497">
    <property type="entry name" value="MethylDNA_cys_MeTrfase_AS"/>
</dbReference>
<dbReference type="RefSeq" id="WP_015605293.1">
    <property type="nucleotide sequence ID" value="NZ_BJYQ01000100.1"/>
</dbReference>
<dbReference type="EMBL" id="BJYQ01000100">
    <property type="protein sequence ID" value="GEN97770.1"/>
    <property type="molecule type" value="Genomic_DNA"/>
</dbReference>
<evidence type="ECO:0000256" key="4">
    <source>
        <dbReference type="ARBA" id="ARBA00022603"/>
    </source>
</evidence>
<dbReference type="InterPro" id="IPR036388">
    <property type="entry name" value="WH-like_DNA-bd_sf"/>
</dbReference>
<dbReference type="SUPFAM" id="SSF53155">
    <property type="entry name" value="Methylated DNA-protein cysteine methyltransferase domain"/>
    <property type="match status" value="1"/>
</dbReference>
<keyword evidence="4 9" id="KW-0489">Methyltransferase</keyword>
<dbReference type="Proteomes" id="UP000321868">
    <property type="component" value="Unassembled WGS sequence"/>
</dbReference>
<evidence type="ECO:0000313" key="13">
    <source>
        <dbReference type="Proteomes" id="UP000321868"/>
    </source>
</evidence>
<dbReference type="InterPro" id="IPR014048">
    <property type="entry name" value="MethylDNA_cys_MeTrfase_DNA-bd"/>
</dbReference>
<dbReference type="Gene3D" id="3.30.160.70">
    <property type="entry name" value="Methylated DNA-protein cysteine methyltransferase domain"/>
    <property type="match status" value="1"/>
</dbReference>
<protein>
    <recommendedName>
        <fullName evidence="9">Methylated-DNA--protein-cysteine methyltransferase</fullName>
        <ecNumber evidence="9">2.1.1.63</ecNumber>
    </recommendedName>
    <alternativeName>
        <fullName evidence="9">6-O-methylguanine-DNA methyltransferase</fullName>
        <shortName evidence="9">MGMT</shortName>
    </alternativeName>
    <alternativeName>
        <fullName evidence="9">O-6-methylguanine-DNA-alkyltransferase</fullName>
    </alternativeName>
</protein>
<feature type="active site" description="Nucleophile; methyl group acceptor" evidence="9">
    <location>
        <position position="130"/>
    </location>
</feature>
<keyword evidence="7 9" id="KW-0234">DNA repair</keyword>
<reference evidence="12 13" key="1">
    <citation type="submission" date="2019-07" db="EMBL/GenBank/DDBJ databases">
        <title>Whole genome shotgun sequence of Streptococcus oligofermentans NBRC 106105.</title>
        <authorList>
            <person name="Hosoyama A."/>
            <person name="Uohara A."/>
            <person name="Ohji S."/>
            <person name="Ichikawa N."/>
        </authorList>
    </citation>
    <scope>NUCLEOTIDE SEQUENCE [LARGE SCALE GENOMIC DNA]</scope>
    <source>
        <strain evidence="12 13">NBRC 106105</strain>
    </source>
</reference>
<dbReference type="SUPFAM" id="SSF46767">
    <property type="entry name" value="Methylated DNA-protein cysteine methyltransferase, C-terminal domain"/>
    <property type="match status" value="1"/>
</dbReference>
<dbReference type="NCBIfam" id="TIGR00589">
    <property type="entry name" value="ogt"/>
    <property type="match status" value="1"/>
</dbReference>
<feature type="domain" description="Methylguanine DNA methyltransferase ribonuclease-like" evidence="11">
    <location>
        <begin position="4"/>
        <end position="75"/>
    </location>
</feature>
<keyword evidence="5 9" id="KW-0808">Transferase</keyword>
<dbReference type="InterPro" id="IPR036217">
    <property type="entry name" value="MethylDNA_cys_MeTrfase_DNAb"/>
</dbReference>
<dbReference type="Pfam" id="PF02870">
    <property type="entry name" value="Methyltransf_1N"/>
    <property type="match status" value="1"/>
</dbReference>
<evidence type="ECO:0000256" key="9">
    <source>
        <dbReference type="HAMAP-Rule" id="MF_00772"/>
    </source>
</evidence>
<dbReference type="GO" id="GO:0032259">
    <property type="term" value="P:methylation"/>
    <property type="evidence" value="ECO:0007669"/>
    <property type="project" value="UniProtKB-KW"/>
</dbReference>